<feature type="transmembrane region" description="Helical" evidence="1">
    <location>
        <begin position="113"/>
        <end position="132"/>
    </location>
</feature>
<keyword evidence="1" id="KW-0812">Transmembrane</keyword>
<organism evidence="2 3">
    <name type="scientific">Candidatus Sulfuritelmatomonas gaucii</name>
    <dbReference type="NCBI Taxonomy" id="2043161"/>
    <lineage>
        <taxon>Bacteria</taxon>
        <taxon>Pseudomonadati</taxon>
        <taxon>Acidobacteriota</taxon>
        <taxon>Terriglobia</taxon>
        <taxon>Terriglobales</taxon>
        <taxon>Acidobacteriaceae</taxon>
        <taxon>Candidatus Sulfuritelmatomonas</taxon>
    </lineage>
</organism>
<evidence type="ECO:0000256" key="1">
    <source>
        <dbReference type="SAM" id="Phobius"/>
    </source>
</evidence>
<feature type="transmembrane region" description="Helical" evidence="1">
    <location>
        <begin position="81"/>
        <end position="101"/>
    </location>
</feature>
<proteinExistence type="predicted"/>
<accession>A0A2N9L8I1</accession>
<name>A0A2N9L8I1_9BACT</name>
<reference evidence="3" key="1">
    <citation type="submission" date="2018-02" db="EMBL/GenBank/DDBJ databases">
        <authorList>
            <person name="Hausmann B."/>
        </authorList>
    </citation>
    <scope>NUCLEOTIDE SEQUENCE [LARGE SCALE GENOMIC DNA]</scope>
    <source>
        <strain evidence="3">Peat soil MAG SbA5</strain>
    </source>
</reference>
<keyword evidence="1" id="KW-0472">Membrane</keyword>
<dbReference type="Proteomes" id="UP000239735">
    <property type="component" value="Unassembled WGS sequence"/>
</dbReference>
<dbReference type="AlphaFoldDB" id="A0A2N9L8I1"/>
<dbReference type="Pfam" id="PF10825">
    <property type="entry name" value="DUF2752"/>
    <property type="match status" value="1"/>
</dbReference>
<evidence type="ECO:0000313" key="2">
    <source>
        <dbReference type="EMBL" id="SPE19344.1"/>
    </source>
</evidence>
<dbReference type="EMBL" id="OKRB01000078">
    <property type="protein sequence ID" value="SPE19344.1"/>
    <property type="molecule type" value="Genomic_DNA"/>
</dbReference>
<evidence type="ECO:0000313" key="3">
    <source>
        <dbReference type="Proteomes" id="UP000239735"/>
    </source>
</evidence>
<protein>
    <recommendedName>
        <fullName evidence="4">DUF2752 domain-containing protein</fullName>
    </recommendedName>
</protein>
<sequence length="142" mass="15826">MYSRADKSVAVGLLVSACAVLGVARWLTPAARGYGTHTELGLPPCNFLRLTHLPCPSCGLTTCFTWAAHFHFWQAFLVNPFGVLAFFVTVSAIPTAIFLLWRRISFRRITESAGFTKAIYAGTALYFISWFFKLATFHYAGY</sequence>
<dbReference type="InterPro" id="IPR021215">
    <property type="entry name" value="DUF2752"/>
</dbReference>
<dbReference type="PROSITE" id="PS51257">
    <property type="entry name" value="PROKAR_LIPOPROTEIN"/>
    <property type="match status" value="1"/>
</dbReference>
<gene>
    <name evidence="2" type="ORF">SBA5_220190</name>
</gene>
<keyword evidence="1" id="KW-1133">Transmembrane helix</keyword>
<evidence type="ECO:0008006" key="4">
    <source>
        <dbReference type="Google" id="ProtNLM"/>
    </source>
</evidence>